<evidence type="ECO:0000313" key="3">
    <source>
        <dbReference type="Proteomes" id="UP000325003"/>
    </source>
</evidence>
<evidence type="ECO:0000259" key="1">
    <source>
        <dbReference type="PROSITE" id="PS50093"/>
    </source>
</evidence>
<gene>
    <name evidence="2" type="ORF">F0U44_12290</name>
</gene>
<name>A0A5B1LF11_9ACTN</name>
<dbReference type="AlphaFoldDB" id="A0A5B1LF11"/>
<dbReference type="Gene3D" id="2.60.40.10">
    <property type="entry name" value="Immunoglobulins"/>
    <property type="match status" value="1"/>
</dbReference>
<keyword evidence="3" id="KW-1185">Reference proteome</keyword>
<feature type="domain" description="PKD" evidence="1">
    <location>
        <begin position="58"/>
        <end position="100"/>
    </location>
</feature>
<evidence type="ECO:0000313" key="2">
    <source>
        <dbReference type="EMBL" id="KAA1419222.1"/>
    </source>
</evidence>
<comment type="caution">
    <text evidence="2">The sequence shown here is derived from an EMBL/GenBank/DDBJ whole genome shotgun (WGS) entry which is preliminary data.</text>
</comment>
<proteinExistence type="predicted"/>
<accession>A0A5B1LF11</accession>
<reference evidence="2 3" key="1">
    <citation type="submission" date="2019-09" db="EMBL/GenBank/DDBJ databases">
        <title>Nocardioides panacisoli sp. nov., isolated from the soil of a ginseng field.</title>
        <authorList>
            <person name="Cho C."/>
        </authorList>
    </citation>
    <scope>NUCLEOTIDE SEQUENCE [LARGE SCALE GENOMIC DNA]</scope>
    <source>
        <strain evidence="2 3">BN130099</strain>
    </source>
</reference>
<dbReference type="InterPro" id="IPR000601">
    <property type="entry name" value="PKD_dom"/>
</dbReference>
<dbReference type="Pfam" id="PF00801">
    <property type="entry name" value="PKD"/>
    <property type="match status" value="1"/>
</dbReference>
<dbReference type="InterPro" id="IPR013783">
    <property type="entry name" value="Ig-like_fold"/>
</dbReference>
<dbReference type="GO" id="GO:0005975">
    <property type="term" value="P:carbohydrate metabolic process"/>
    <property type="evidence" value="ECO:0007669"/>
    <property type="project" value="UniProtKB-ARBA"/>
</dbReference>
<dbReference type="EMBL" id="VUJV01000003">
    <property type="protein sequence ID" value="KAA1419222.1"/>
    <property type="molecule type" value="Genomic_DNA"/>
</dbReference>
<sequence>MAIAFQRIPLPPSTFTVQPPGGKTLVNFDTNFFTRPPNLDRTIRLLGQRVDLRIRASSYTWHFGDGESTATDKPGAPYPRLLITHNYVRTGRYATSMDTTWVADYRVGGGNWQPVPGGVTITGSSVGLRAIEASPTLVGYGG</sequence>
<dbReference type="Proteomes" id="UP000325003">
    <property type="component" value="Unassembled WGS sequence"/>
</dbReference>
<organism evidence="2 3">
    <name type="scientific">Nocardioides humilatus</name>
    <dbReference type="NCBI Taxonomy" id="2607660"/>
    <lineage>
        <taxon>Bacteria</taxon>
        <taxon>Bacillati</taxon>
        <taxon>Actinomycetota</taxon>
        <taxon>Actinomycetes</taxon>
        <taxon>Propionibacteriales</taxon>
        <taxon>Nocardioidaceae</taxon>
        <taxon>Nocardioides</taxon>
    </lineage>
</organism>
<dbReference type="RefSeq" id="WP_149728557.1">
    <property type="nucleotide sequence ID" value="NZ_VUJV01000003.1"/>
</dbReference>
<protein>
    <recommendedName>
        <fullName evidence="1">PKD domain-containing protein</fullName>
    </recommendedName>
</protein>
<dbReference type="PROSITE" id="PS50093">
    <property type="entry name" value="PKD"/>
    <property type="match status" value="1"/>
</dbReference>
<reference evidence="2 3" key="2">
    <citation type="submission" date="2019-09" db="EMBL/GenBank/DDBJ databases">
        <authorList>
            <person name="Jin C."/>
        </authorList>
    </citation>
    <scope>NUCLEOTIDE SEQUENCE [LARGE SCALE GENOMIC DNA]</scope>
    <source>
        <strain evidence="2 3">BN130099</strain>
    </source>
</reference>